<dbReference type="Proteomes" id="UP000016935">
    <property type="component" value="Unassembled WGS sequence"/>
</dbReference>
<feature type="chain" id="PRO_5004343772" description="Photosynthesis system II assembly factor Ycf48/Hcf136-like domain-containing protein" evidence="3">
    <location>
        <begin position="20"/>
        <end position="360"/>
    </location>
</feature>
<dbReference type="eggNOG" id="ENOG502RWE9">
    <property type="taxonomic scope" value="Eukaryota"/>
</dbReference>
<feature type="domain" description="Photosynthesis system II assembly factor Ycf48/Hcf136-like" evidence="4">
    <location>
        <begin position="32"/>
        <end position="348"/>
    </location>
</feature>
<dbReference type="EMBL" id="KB908833">
    <property type="protein sequence ID" value="EOA83659.1"/>
    <property type="molecule type" value="Genomic_DNA"/>
</dbReference>
<keyword evidence="2" id="KW-0604">Photosystem II</keyword>
<keyword evidence="1" id="KW-0602">Photosynthesis</keyword>
<keyword evidence="3" id="KW-0732">Signal</keyword>
<evidence type="ECO:0000313" key="5">
    <source>
        <dbReference type="EMBL" id="EOA83659.1"/>
    </source>
</evidence>
<organism evidence="5 6">
    <name type="scientific">Exserohilum turcicum (strain 28A)</name>
    <name type="common">Northern leaf blight fungus</name>
    <name type="synonym">Setosphaeria turcica</name>
    <dbReference type="NCBI Taxonomy" id="671987"/>
    <lineage>
        <taxon>Eukaryota</taxon>
        <taxon>Fungi</taxon>
        <taxon>Dikarya</taxon>
        <taxon>Ascomycota</taxon>
        <taxon>Pezizomycotina</taxon>
        <taxon>Dothideomycetes</taxon>
        <taxon>Pleosporomycetidae</taxon>
        <taxon>Pleosporales</taxon>
        <taxon>Pleosporineae</taxon>
        <taxon>Pleosporaceae</taxon>
        <taxon>Exserohilum</taxon>
    </lineage>
</organism>
<reference evidence="5 6" key="1">
    <citation type="journal article" date="2012" name="PLoS Pathog.">
        <title>Diverse lifestyles and strategies of plant pathogenesis encoded in the genomes of eighteen Dothideomycetes fungi.</title>
        <authorList>
            <person name="Ohm R.A."/>
            <person name="Feau N."/>
            <person name="Henrissat B."/>
            <person name="Schoch C.L."/>
            <person name="Horwitz B.A."/>
            <person name="Barry K.W."/>
            <person name="Condon B.J."/>
            <person name="Copeland A.C."/>
            <person name="Dhillon B."/>
            <person name="Glaser F."/>
            <person name="Hesse C.N."/>
            <person name="Kosti I."/>
            <person name="LaButti K."/>
            <person name="Lindquist E.A."/>
            <person name="Lucas S."/>
            <person name="Salamov A.A."/>
            <person name="Bradshaw R.E."/>
            <person name="Ciuffetti L."/>
            <person name="Hamelin R.C."/>
            <person name="Kema G.H.J."/>
            <person name="Lawrence C."/>
            <person name="Scott J.A."/>
            <person name="Spatafora J.W."/>
            <person name="Turgeon B.G."/>
            <person name="de Wit P.J.G.M."/>
            <person name="Zhong S."/>
            <person name="Goodwin S.B."/>
            <person name="Grigoriev I.V."/>
        </authorList>
    </citation>
    <scope>NUCLEOTIDE SEQUENCE [LARGE SCALE GENOMIC DNA]</scope>
    <source>
        <strain evidence="6">28A</strain>
    </source>
</reference>
<name>R0K225_EXST2</name>
<dbReference type="GO" id="GO:0015979">
    <property type="term" value="P:photosynthesis"/>
    <property type="evidence" value="ECO:0007669"/>
    <property type="project" value="UniProtKB-KW"/>
</dbReference>
<evidence type="ECO:0000259" key="4">
    <source>
        <dbReference type="Pfam" id="PF14870"/>
    </source>
</evidence>
<dbReference type="SUPFAM" id="SSF110296">
    <property type="entry name" value="Oligoxyloglucan reducing end-specific cellobiohydrolase"/>
    <property type="match status" value="1"/>
</dbReference>
<reference evidence="5 6" key="2">
    <citation type="journal article" date="2013" name="PLoS Genet.">
        <title>Comparative genome structure, secondary metabolite, and effector coding capacity across Cochliobolus pathogens.</title>
        <authorList>
            <person name="Condon B.J."/>
            <person name="Leng Y."/>
            <person name="Wu D."/>
            <person name="Bushley K.E."/>
            <person name="Ohm R.A."/>
            <person name="Otillar R."/>
            <person name="Martin J."/>
            <person name="Schackwitz W."/>
            <person name="Grimwood J."/>
            <person name="MohdZainudin N."/>
            <person name="Xue C."/>
            <person name="Wang R."/>
            <person name="Manning V.A."/>
            <person name="Dhillon B."/>
            <person name="Tu Z.J."/>
            <person name="Steffenson B.J."/>
            <person name="Salamov A."/>
            <person name="Sun H."/>
            <person name="Lowry S."/>
            <person name="LaButti K."/>
            <person name="Han J."/>
            <person name="Copeland A."/>
            <person name="Lindquist E."/>
            <person name="Barry K."/>
            <person name="Schmutz J."/>
            <person name="Baker S.E."/>
            <person name="Ciuffetti L.M."/>
            <person name="Grigoriev I.V."/>
            <person name="Zhong S."/>
            <person name="Turgeon B.G."/>
        </authorList>
    </citation>
    <scope>NUCLEOTIDE SEQUENCE [LARGE SCALE GENOMIC DNA]</scope>
    <source>
        <strain evidence="6">28A</strain>
    </source>
</reference>
<gene>
    <name evidence="5" type="ORF">SETTUDRAFT_164939</name>
</gene>
<dbReference type="OrthoDB" id="3679835at2759"/>
<evidence type="ECO:0000256" key="3">
    <source>
        <dbReference type="SAM" id="SignalP"/>
    </source>
</evidence>
<keyword evidence="6" id="KW-1185">Reference proteome</keyword>
<proteinExistence type="predicted"/>
<dbReference type="PANTHER" id="PTHR47199">
    <property type="entry name" value="PHOTOSYSTEM II STABILITY/ASSEMBLY FACTOR HCF136, CHLOROPLASTIC"/>
    <property type="match status" value="1"/>
</dbReference>
<dbReference type="RefSeq" id="XP_008029312.1">
    <property type="nucleotide sequence ID" value="XM_008031121.1"/>
</dbReference>
<evidence type="ECO:0000256" key="2">
    <source>
        <dbReference type="ARBA" id="ARBA00023276"/>
    </source>
</evidence>
<dbReference type="GeneID" id="19399306"/>
<dbReference type="Gene3D" id="2.130.10.10">
    <property type="entry name" value="YVTN repeat-like/Quinoprotein amine dehydrogenase"/>
    <property type="match status" value="1"/>
</dbReference>
<protein>
    <recommendedName>
        <fullName evidence="4">Photosynthesis system II assembly factor Ycf48/Hcf136-like domain-containing protein</fullName>
    </recommendedName>
</protein>
<dbReference type="Pfam" id="PF14870">
    <property type="entry name" value="PSII_BNR"/>
    <property type="match status" value="1"/>
</dbReference>
<accession>R0K225</accession>
<sequence>MKLLTALFYTASLALTCAAQNEGLKWVTSPTLRKDVQYLGMSAINKDVVWLSGTHGTIIRTTDGGAHWEDVPSPVNASEKYSVTFKAIHAFSDKFAVVLADGAGSHSRIFLTGNAGERWRQTFTNNEQAANYQCMGFGSTDGRRAMGVAASGPVNGRLRLIQTIDAGETWTPVSQAKFPLTEPDEKLLPVSSCVTVSPYGVYVATADTKSGRTHSTVNDNLALGWQATSANLTAGVAGGASNVAFHANGLNAVVVGGPISFSSSNSTLASWAALGGDYWYRSTGAQGTFLSSASWAPLRSQVAVAVGPDGSVITHDSGKTWEALGKESFTRVSCNDQDMCWAAGEGGVVGKLDLSVLSFR</sequence>
<dbReference type="InterPro" id="IPR028203">
    <property type="entry name" value="PSII_CF48-like_dom"/>
</dbReference>
<feature type="signal peptide" evidence="3">
    <location>
        <begin position="1"/>
        <end position="19"/>
    </location>
</feature>
<dbReference type="PANTHER" id="PTHR47199:SF2">
    <property type="entry name" value="PHOTOSYSTEM II STABILITY_ASSEMBLY FACTOR HCF136, CHLOROPLASTIC"/>
    <property type="match status" value="1"/>
</dbReference>
<dbReference type="InterPro" id="IPR015943">
    <property type="entry name" value="WD40/YVTN_repeat-like_dom_sf"/>
</dbReference>
<dbReference type="HOGENOM" id="CLU_064269_0_0_1"/>
<evidence type="ECO:0000256" key="1">
    <source>
        <dbReference type="ARBA" id="ARBA00022531"/>
    </source>
</evidence>
<dbReference type="AlphaFoldDB" id="R0K225"/>
<evidence type="ECO:0000313" key="6">
    <source>
        <dbReference type="Proteomes" id="UP000016935"/>
    </source>
</evidence>